<sequence length="84" mass="9813">MKVSLLTGLVTFALCFIVFLAIDSPSPYLRSLVVAFIIFEISFYHLFGKVMFNTEQWMSERFCYSLNRKEIEYHENLKSRTGAC</sequence>
<organism evidence="2 3">
    <name type="scientific">Halobacillus aidingensis</name>
    <dbReference type="NCBI Taxonomy" id="240303"/>
    <lineage>
        <taxon>Bacteria</taxon>
        <taxon>Bacillati</taxon>
        <taxon>Bacillota</taxon>
        <taxon>Bacilli</taxon>
        <taxon>Bacillales</taxon>
        <taxon>Bacillaceae</taxon>
        <taxon>Halobacillus</taxon>
    </lineage>
</organism>
<keyword evidence="1" id="KW-0812">Transmembrane</keyword>
<evidence type="ECO:0000256" key="1">
    <source>
        <dbReference type="SAM" id="Phobius"/>
    </source>
</evidence>
<proteinExistence type="predicted"/>
<accession>A0A1H0FR79</accession>
<dbReference type="EMBL" id="FNIZ01000002">
    <property type="protein sequence ID" value="SDN97042.1"/>
    <property type="molecule type" value="Genomic_DNA"/>
</dbReference>
<dbReference type="OrthoDB" id="2933059at2"/>
<evidence type="ECO:0000313" key="3">
    <source>
        <dbReference type="Proteomes" id="UP000198860"/>
    </source>
</evidence>
<keyword evidence="1" id="KW-0472">Membrane</keyword>
<keyword evidence="3" id="KW-1185">Reference proteome</keyword>
<name>A0A1H0FR79_HALAD</name>
<protein>
    <submittedName>
        <fullName evidence="2">Uncharacterized protein</fullName>
    </submittedName>
</protein>
<reference evidence="3" key="1">
    <citation type="submission" date="2016-10" db="EMBL/GenBank/DDBJ databases">
        <authorList>
            <person name="Varghese N."/>
            <person name="Submissions S."/>
        </authorList>
    </citation>
    <scope>NUCLEOTIDE SEQUENCE [LARGE SCALE GENOMIC DNA]</scope>
    <source>
        <strain evidence="3">CGMCC 1.3703</strain>
    </source>
</reference>
<gene>
    <name evidence="2" type="ORF">SAMN05421677_10284</name>
</gene>
<feature type="transmembrane region" description="Helical" evidence="1">
    <location>
        <begin position="31"/>
        <end position="52"/>
    </location>
</feature>
<evidence type="ECO:0000313" key="2">
    <source>
        <dbReference type="EMBL" id="SDN97042.1"/>
    </source>
</evidence>
<keyword evidence="1" id="KW-1133">Transmembrane helix</keyword>
<dbReference type="STRING" id="240303.SAMN05421677_10284"/>
<dbReference type="AlphaFoldDB" id="A0A1H0FR79"/>
<dbReference type="Proteomes" id="UP000198860">
    <property type="component" value="Unassembled WGS sequence"/>
</dbReference>